<dbReference type="Pfam" id="PF03636">
    <property type="entry name" value="Glyco_hydro_65N"/>
    <property type="match status" value="1"/>
</dbReference>
<dbReference type="InterPro" id="IPR037018">
    <property type="entry name" value="GH65_N"/>
</dbReference>
<proteinExistence type="inferred from homology"/>
<dbReference type="AlphaFoldDB" id="A0A387BKY9"/>
<dbReference type="GO" id="GO:0016757">
    <property type="term" value="F:glycosyltransferase activity"/>
    <property type="evidence" value="ECO:0007669"/>
    <property type="project" value="UniProtKB-KW"/>
</dbReference>
<feature type="domain" description="Glycoside hydrolase family 65 central catalytic" evidence="6">
    <location>
        <begin position="269"/>
        <end position="610"/>
    </location>
</feature>
<dbReference type="InterPro" id="IPR017045">
    <property type="entry name" value="Malt_Pase/Glycosyl_Hdrlase"/>
</dbReference>
<reference evidence="8 9" key="1">
    <citation type="submission" date="2018-09" db="EMBL/GenBank/DDBJ databases">
        <title>Genome sequencing of strain 1JSPR-7.</title>
        <authorList>
            <person name="Heo J."/>
            <person name="Kim S.-J."/>
            <person name="Kwon S.-W."/>
        </authorList>
    </citation>
    <scope>NUCLEOTIDE SEQUENCE [LARGE SCALE GENOMIC DNA]</scope>
    <source>
        <strain evidence="8 9">1JSPR-7</strain>
    </source>
</reference>
<evidence type="ECO:0000256" key="5">
    <source>
        <dbReference type="PIRSR" id="PIRSR036289-51"/>
    </source>
</evidence>
<dbReference type="InterPro" id="IPR012341">
    <property type="entry name" value="6hp_glycosidase-like_sf"/>
</dbReference>
<dbReference type="GO" id="GO:0004553">
    <property type="term" value="F:hydrolase activity, hydrolyzing O-glycosyl compounds"/>
    <property type="evidence" value="ECO:0007669"/>
    <property type="project" value="TreeGrafter"/>
</dbReference>
<dbReference type="InterPro" id="IPR005196">
    <property type="entry name" value="Glyco_hydro_65_N"/>
</dbReference>
<keyword evidence="2" id="KW-0328">Glycosyltransferase</keyword>
<dbReference type="InterPro" id="IPR011013">
    <property type="entry name" value="Gal_mutarotase_sf_dom"/>
</dbReference>
<dbReference type="PANTHER" id="PTHR11051:SF8">
    <property type="entry name" value="PROTEIN-GLUCOSYLGALACTOSYLHYDROXYLYSINE GLUCOSIDASE"/>
    <property type="match status" value="1"/>
</dbReference>
<keyword evidence="9" id="KW-1185">Reference proteome</keyword>
<dbReference type="Pfam" id="PF03632">
    <property type="entry name" value="Glyco_hydro_65m"/>
    <property type="match status" value="1"/>
</dbReference>
<evidence type="ECO:0000313" key="9">
    <source>
        <dbReference type="Proteomes" id="UP000269374"/>
    </source>
</evidence>
<gene>
    <name evidence="8" type="ORF">D7I46_12835</name>
</gene>
<accession>A0A387BKY9</accession>
<sequence>MKTYTLTLDDLGNIETQNVETIFAQANGFMGVRASLPIQANDSLPGTFINGFYETHPIIYGENAYGYAKNHETMVKCFDLRTLELSVNGEVLSVLTERNLKLNLMTGILSETYLYETNLGQQIKLELESFTSHFNRTTYAQKIKITALNFSGEVHVKKEAKLLLPNSSKDFDPRVREASVNLQKQGNQYTTANSKLSLYTKFDEIDETFQLNPTQSFEFEQLNQISKENQFEIVSYERLKVEQVKIFDTFWSVSDIEIDGDETLQKGVRVNLYHLFNSAGRDGKTNFGAKGLTGEGYEGHYFWDTEMYLLPFFTHTQPEIAKSLLTYRLNILPQAKQRAKELGFAGALYAWRTQSGHETSAYYPAGTAQVHINADIAYALELYEKVTGDSAFIQSAKEIIYETARFWLSYGFMSQRGFEIHEVTGPDEYTALVNNNYYTNKMAQNNLRYAVRLAHTFKENQEEATFWQTAADKMYFGYDETSKITKQDDSFLDKQVWDFAHTPKENYPLLLHYHPMKIYKHQVLKQADTILAHMLFAEEKAQVARDFDFYEPLTTHDSSLSRAIHGVVASRLGRTQQAYDFFADSATMDLSDMQGNASHGIHAANMGGTWLGLIYGFAGLHIDNGELKIENHLPKQIKALRFNILYQGKLQSFELKNEKN</sequence>
<feature type="binding site" evidence="5">
    <location>
        <begin position="525"/>
        <end position="526"/>
    </location>
    <ligand>
        <name>substrate</name>
    </ligand>
</feature>
<dbReference type="KEGG" id="lact:D7I46_12835"/>
<evidence type="ECO:0000256" key="4">
    <source>
        <dbReference type="PIRSR" id="PIRSR036289-50"/>
    </source>
</evidence>
<dbReference type="SUPFAM" id="SSF74650">
    <property type="entry name" value="Galactose mutarotase-like"/>
    <property type="match status" value="1"/>
</dbReference>
<dbReference type="GO" id="GO:0005975">
    <property type="term" value="P:carbohydrate metabolic process"/>
    <property type="evidence" value="ECO:0007669"/>
    <property type="project" value="InterPro"/>
</dbReference>
<dbReference type="Gene3D" id="2.60.420.10">
    <property type="entry name" value="Maltose phosphorylase, domain 3"/>
    <property type="match status" value="1"/>
</dbReference>
<name>A0A387BKY9_9LACT</name>
<evidence type="ECO:0000259" key="6">
    <source>
        <dbReference type="Pfam" id="PF03632"/>
    </source>
</evidence>
<dbReference type="SUPFAM" id="SSF48208">
    <property type="entry name" value="Six-hairpin glycosidases"/>
    <property type="match status" value="1"/>
</dbReference>
<dbReference type="GO" id="GO:0030246">
    <property type="term" value="F:carbohydrate binding"/>
    <property type="evidence" value="ECO:0007669"/>
    <property type="project" value="InterPro"/>
</dbReference>
<dbReference type="Gene3D" id="1.50.10.10">
    <property type="match status" value="1"/>
</dbReference>
<feature type="domain" description="Glycoside hydrolase family 65 N-terminal" evidence="7">
    <location>
        <begin position="17"/>
        <end position="242"/>
    </location>
</feature>
<keyword evidence="3" id="KW-0808">Transferase</keyword>
<dbReference type="Gene3D" id="2.70.98.40">
    <property type="entry name" value="Glycoside hydrolase, family 65, N-terminal domain"/>
    <property type="match status" value="1"/>
</dbReference>
<feature type="binding site" evidence="5">
    <location>
        <begin position="303"/>
        <end position="304"/>
    </location>
    <ligand>
        <name>substrate</name>
    </ligand>
</feature>
<dbReference type="EMBL" id="CP032627">
    <property type="protein sequence ID" value="AYG01859.1"/>
    <property type="molecule type" value="Genomic_DNA"/>
</dbReference>
<evidence type="ECO:0000313" key="8">
    <source>
        <dbReference type="EMBL" id="AYG01859.1"/>
    </source>
</evidence>
<evidence type="ECO:0000259" key="7">
    <source>
        <dbReference type="Pfam" id="PF03636"/>
    </source>
</evidence>
<dbReference type="Proteomes" id="UP000269374">
    <property type="component" value="Chromosome"/>
</dbReference>
<protein>
    <submittedName>
        <fullName evidence="8">Glycoside hydrolase family 65 protein</fullName>
    </submittedName>
</protein>
<comment type="similarity">
    <text evidence="1">Belongs to the glycosyl hydrolase 65 family.</text>
</comment>
<evidence type="ECO:0000256" key="3">
    <source>
        <dbReference type="ARBA" id="ARBA00022679"/>
    </source>
</evidence>
<dbReference type="OrthoDB" id="9758855at2"/>
<feature type="active site" description="Proton donor" evidence="4">
    <location>
        <position position="428"/>
    </location>
</feature>
<dbReference type="RefSeq" id="WP_120773228.1">
    <property type="nucleotide sequence ID" value="NZ_CP032627.1"/>
</dbReference>
<keyword evidence="8" id="KW-0378">Hydrolase</keyword>
<evidence type="ECO:0000256" key="1">
    <source>
        <dbReference type="ARBA" id="ARBA00006768"/>
    </source>
</evidence>
<dbReference type="PIRSF" id="PIRSF036289">
    <property type="entry name" value="Glycosyl_hydrolase_malt_phosph"/>
    <property type="match status" value="1"/>
</dbReference>
<evidence type="ECO:0000256" key="2">
    <source>
        <dbReference type="ARBA" id="ARBA00022676"/>
    </source>
</evidence>
<dbReference type="InterPro" id="IPR005195">
    <property type="entry name" value="Glyco_hydro_65_M"/>
</dbReference>
<dbReference type="InterPro" id="IPR008928">
    <property type="entry name" value="6-hairpin_glycosidase_sf"/>
</dbReference>
<dbReference type="PANTHER" id="PTHR11051">
    <property type="entry name" value="GLYCOSYL HYDROLASE-RELATED"/>
    <property type="match status" value="1"/>
</dbReference>
<organism evidence="8 9">
    <name type="scientific">Lactococcus allomyrinae</name>
    <dbReference type="NCBI Taxonomy" id="2419773"/>
    <lineage>
        <taxon>Bacteria</taxon>
        <taxon>Bacillati</taxon>
        <taxon>Bacillota</taxon>
        <taxon>Bacilli</taxon>
        <taxon>Lactobacillales</taxon>
        <taxon>Streptococcaceae</taxon>
        <taxon>Lactococcus</taxon>
    </lineage>
</organism>